<dbReference type="PANTHER" id="PTHR11802:SF113">
    <property type="entry name" value="SERINE CARBOXYPEPTIDASE CTSA-4.1"/>
    <property type="match status" value="1"/>
</dbReference>
<evidence type="ECO:0000256" key="4">
    <source>
        <dbReference type="ARBA" id="ARBA00022729"/>
    </source>
</evidence>
<keyword evidence="5 7" id="KW-0378">Hydrolase</keyword>
<accession>A0A7R9WAR7</accession>
<dbReference type="Gene3D" id="3.40.50.1820">
    <property type="entry name" value="alpha/beta hydrolase"/>
    <property type="match status" value="1"/>
</dbReference>
<sequence>VTRARARKHHHEIMSRSSSTLASFPSLPRVVVALACALASTMLCARPVDALVSSSGRLRDAPIDIDALVHGDVSESARANDADPLAAAAGYFKLNSTNDAHMFYMFFPIRSQPDDEESVDARDAPLVIWLTGGPGCSSELALLYENGPYELGEDMKLKQREYGWDVAANVIFVDSPVGTGFSYSSSRKDAARDEVVVANDLLEFLQEFLLTRPELADNEVFVTGESYAGHYVPAFAHRIYESIQNDEGPVLINLIGLAIGNGLTDPAIQYGAYADYSIGNDIVSAKAAEDATKKFPECRVAIEQCVNAPKWATKKSTREKCLNAVELCEAIPEILLEDAAERNGGEALNVYDIRKSCQGDLCYDFSRAEEYLNRPEVQKALGVNKPWAMCDNQVHSDMMGDWMNDYEPMIPPMLESGIRVMIYAGESDFICNWLGNLRWVRAMDWSGKDGFNAAHTYPFVTDTAGSSDVVAGEVREYENLSFVKVSQAGHMVPMDQPRNSLIMIQRFIKGVPIARGMDDSKDASVKIASDASVQKAPRRAAEESITFVA</sequence>
<gene>
    <name evidence="8" type="ORF">OMED0937_LOCUS281</name>
</gene>
<protein>
    <recommendedName>
        <fullName evidence="7">Carboxypeptidase</fullName>
        <ecNumber evidence="7">3.4.16.-</ecNumber>
    </recommendedName>
</protein>
<name>A0A7R9WAR7_9CHLO</name>
<dbReference type="PANTHER" id="PTHR11802">
    <property type="entry name" value="SERINE PROTEASE FAMILY S10 SERINE CARBOXYPEPTIDASE"/>
    <property type="match status" value="1"/>
</dbReference>
<evidence type="ECO:0000256" key="3">
    <source>
        <dbReference type="ARBA" id="ARBA00022670"/>
    </source>
</evidence>
<dbReference type="GO" id="GO:0004185">
    <property type="term" value="F:serine-type carboxypeptidase activity"/>
    <property type="evidence" value="ECO:0007669"/>
    <property type="project" value="UniProtKB-UniRule"/>
</dbReference>
<comment type="similarity">
    <text evidence="1 7">Belongs to the peptidase S10 family.</text>
</comment>
<dbReference type="SUPFAM" id="SSF53474">
    <property type="entry name" value="alpha/beta-Hydrolases"/>
    <property type="match status" value="1"/>
</dbReference>
<dbReference type="PRINTS" id="PR00724">
    <property type="entry name" value="CRBOXYPTASEC"/>
</dbReference>
<evidence type="ECO:0000256" key="6">
    <source>
        <dbReference type="ARBA" id="ARBA00023180"/>
    </source>
</evidence>
<dbReference type="GO" id="GO:0006508">
    <property type="term" value="P:proteolysis"/>
    <property type="evidence" value="ECO:0007669"/>
    <property type="project" value="UniProtKB-KW"/>
</dbReference>
<dbReference type="InterPro" id="IPR018202">
    <property type="entry name" value="Ser_caboxypep_ser_AS"/>
</dbReference>
<dbReference type="InterPro" id="IPR001563">
    <property type="entry name" value="Peptidase_S10"/>
</dbReference>
<keyword evidence="6" id="KW-0325">Glycoprotein</keyword>
<dbReference type="Pfam" id="PF00450">
    <property type="entry name" value="Peptidase_S10"/>
    <property type="match status" value="1"/>
</dbReference>
<dbReference type="PROSITE" id="PS00560">
    <property type="entry name" value="CARBOXYPEPT_SER_HIS"/>
    <property type="match status" value="1"/>
</dbReference>
<evidence type="ECO:0000256" key="7">
    <source>
        <dbReference type="RuleBase" id="RU361156"/>
    </source>
</evidence>
<dbReference type="PROSITE" id="PS00131">
    <property type="entry name" value="CARBOXYPEPT_SER_SER"/>
    <property type="match status" value="1"/>
</dbReference>
<proteinExistence type="inferred from homology"/>
<reference evidence="8" key="1">
    <citation type="submission" date="2021-01" db="EMBL/GenBank/DDBJ databases">
        <authorList>
            <person name="Corre E."/>
            <person name="Pelletier E."/>
            <person name="Niang G."/>
            <person name="Scheremetjew M."/>
            <person name="Finn R."/>
            <person name="Kale V."/>
            <person name="Holt S."/>
            <person name="Cochrane G."/>
            <person name="Meng A."/>
            <person name="Brown T."/>
            <person name="Cohen L."/>
        </authorList>
    </citation>
    <scope>NUCLEOTIDE SEQUENCE</scope>
    <source>
        <strain evidence="8">Clade-D-RCC2593</strain>
    </source>
</reference>
<keyword evidence="4" id="KW-0732">Signal</keyword>
<keyword evidence="3 7" id="KW-0645">Protease</keyword>
<feature type="non-terminal residue" evidence="8">
    <location>
        <position position="1"/>
    </location>
</feature>
<dbReference type="InterPro" id="IPR029058">
    <property type="entry name" value="AB_hydrolase_fold"/>
</dbReference>
<keyword evidence="2 7" id="KW-0121">Carboxypeptidase</keyword>
<dbReference type="EMBL" id="HBEE01000346">
    <property type="protein sequence ID" value="CAD8319241.1"/>
    <property type="molecule type" value="Transcribed_RNA"/>
</dbReference>
<evidence type="ECO:0000313" key="8">
    <source>
        <dbReference type="EMBL" id="CAD8319241.1"/>
    </source>
</evidence>
<evidence type="ECO:0000256" key="2">
    <source>
        <dbReference type="ARBA" id="ARBA00022645"/>
    </source>
</evidence>
<dbReference type="AlphaFoldDB" id="A0A7R9WAR7"/>
<organism evidence="8">
    <name type="scientific">Ostreococcus mediterraneus</name>
    <dbReference type="NCBI Taxonomy" id="1486918"/>
    <lineage>
        <taxon>Eukaryota</taxon>
        <taxon>Viridiplantae</taxon>
        <taxon>Chlorophyta</taxon>
        <taxon>Mamiellophyceae</taxon>
        <taxon>Mamiellales</taxon>
        <taxon>Bathycoccaceae</taxon>
        <taxon>Ostreococcus</taxon>
    </lineage>
</organism>
<dbReference type="InterPro" id="IPR033124">
    <property type="entry name" value="Ser_caboxypep_his_AS"/>
</dbReference>
<evidence type="ECO:0000256" key="5">
    <source>
        <dbReference type="ARBA" id="ARBA00022801"/>
    </source>
</evidence>
<evidence type="ECO:0000256" key="1">
    <source>
        <dbReference type="ARBA" id="ARBA00009431"/>
    </source>
</evidence>
<dbReference type="EC" id="3.4.16.-" evidence="7"/>